<sequence>MPYSTCLPEEEQYLFELIAIRKQELLIDPGSTELLMKKYDWLVILKGFRKRIQAALHAFEHPPNFDGIVTDFGEPRYPMETGVMPGVVNFQSDTTTPIGNEARGSLQNQASLNTRLLSSPQHQVGDPSAEQTTISSLGEHAIPSSSLNPVPSMVQQYELARAITNSNGSAPRRVTIPSQRRSWSDAELQALMNGLDAVKGPHWSQILALYGQGGSISEVLKNRNQVQLKDKARNLKLFFLKSGVEVPEYLKGVTGDLRSRAPGVARRKERERAKGQGQGQMSVPDTE</sequence>
<comment type="caution">
    <text evidence="1">The sequence shown here is derived from an EMBL/GenBank/DDBJ whole genome shotgun (WGS) entry which is preliminary data.</text>
</comment>
<dbReference type="EMBL" id="JAWDJW010003127">
    <property type="protein sequence ID" value="KAK3077183.1"/>
    <property type="molecule type" value="Genomic_DNA"/>
</dbReference>
<name>A0ACC3DKT8_9PEZI</name>
<organism evidence="1 2">
    <name type="scientific">Coniosporium uncinatum</name>
    <dbReference type="NCBI Taxonomy" id="93489"/>
    <lineage>
        <taxon>Eukaryota</taxon>
        <taxon>Fungi</taxon>
        <taxon>Dikarya</taxon>
        <taxon>Ascomycota</taxon>
        <taxon>Pezizomycotina</taxon>
        <taxon>Dothideomycetes</taxon>
        <taxon>Dothideomycetes incertae sedis</taxon>
        <taxon>Coniosporium</taxon>
    </lineage>
</organism>
<reference evidence="1" key="1">
    <citation type="submission" date="2024-09" db="EMBL/GenBank/DDBJ databases">
        <title>Black Yeasts Isolated from many extreme environments.</title>
        <authorList>
            <person name="Coleine C."/>
            <person name="Stajich J.E."/>
            <person name="Selbmann L."/>
        </authorList>
    </citation>
    <scope>NUCLEOTIDE SEQUENCE</scope>
    <source>
        <strain evidence="1">CCFEE 5737</strain>
    </source>
</reference>
<proteinExistence type="predicted"/>
<protein>
    <submittedName>
        <fullName evidence="1">Uncharacterized protein</fullName>
    </submittedName>
</protein>
<keyword evidence="2" id="KW-1185">Reference proteome</keyword>
<evidence type="ECO:0000313" key="2">
    <source>
        <dbReference type="Proteomes" id="UP001186974"/>
    </source>
</evidence>
<evidence type="ECO:0000313" key="1">
    <source>
        <dbReference type="EMBL" id="KAK3077183.1"/>
    </source>
</evidence>
<gene>
    <name evidence="1" type="ORF">LTS18_010996</name>
</gene>
<dbReference type="Proteomes" id="UP001186974">
    <property type="component" value="Unassembled WGS sequence"/>
</dbReference>
<accession>A0ACC3DKT8</accession>